<name>A0A4S4DPH5_CAMSN</name>
<feature type="region of interest" description="Disordered" evidence="1">
    <location>
        <begin position="132"/>
        <end position="168"/>
    </location>
</feature>
<dbReference type="EMBL" id="SDRB02010688">
    <property type="protein sequence ID" value="THG04962.1"/>
    <property type="molecule type" value="Genomic_DNA"/>
</dbReference>
<evidence type="ECO:0000313" key="3">
    <source>
        <dbReference type="EMBL" id="THG04962.1"/>
    </source>
</evidence>
<gene>
    <name evidence="3" type="ORF">TEA_010149</name>
</gene>
<keyword evidence="4" id="KW-1185">Reference proteome</keyword>
<dbReference type="AlphaFoldDB" id="A0A4S4DPH5"/>
<dbReference type="PANTHER" id="PTHR35708">
    <property type="entry name" value="GB|AAD25831.1"/>
    <property type="match status" value="1"/>
</dbReference>
<keyword evidence="2" id="KW-1133">Transmembrane helix</keyword>
<dbReference type="PANTHER" id="PTHR35708:SF3">
    <property type="entry name" value="GB|AAD25831.1"/>
    <property type="match status" value="1"/>
</dbReference>
<protein>
    <submittedName>
        <fullName evidence="3">Uncharacterized protein</fullName>
    </submittedName>
</protein>
<keyword evidence="2" id="KW-0472">Membrane</keyword>
<evidence type="ECO:0000256" key="2">
    <source>
        <dbReference type="SAM" id="Phobius"/>
    </source>
</evidence>
<sequence>MACSTCFFKNPLPWIAVLVPVIVSACFLGFGFLPILITTSFLIIISSIFFTSRHKTVPDEMERTSVKEDESLTIDQKCSPDQVEEIESEELEIESETITQQQIKKVQESEVGQTQTHDCIVVGTVLDSFSESESIDDDQYSSTTDQDSEADWSYSGNVGQSPDCSDHSISDEESLIEIALPSGHYVGFEKEDSISKCDLGQKFPDLSAQPELIFKQHSLMERLAEGNEMNEEDNLIEIDISMGSIKCSRFEIEA</sequence>
<evidence type="ECO:0000313" key="4">
    <source>
        <dbReference type="Proteomes" id="UP000306102"/>
    </source>
</evidence>
<evidence type="ECO:0000256" key="1">
    <source>
        <dbReference type="SAM" id="MobiDB-lite"/>
    </source>
</evidence>
<reference evidence="3 4" key="1">
    <citation type="journal article" date="2018" name="Proc. Natl. Acad. Sci. U.S.A.">
        <title>Draft genome sequence of Camellia sinensis var. sinensis provides insights into the evolution of the tea genome and tea quality.</title>
        <authorList>
            <person name="Wei C."/>
            <person name="Yang H."/>
            <person name="Wang S."/>
            <person name="Zhao J."/>
            <person name="Liu C."/>
            <person name="Gao L."/>
            <person name="Xia E."/>
            <person name="Lu Y."/>
            <person name="Tai Y."/>
            <person name="She G."/>
            <person name="Sun J."/>
            <person name="Cao H."/>
            <person name="Tong W."/>
            <person name="Gao Q."/>
            <person name="Li Y."/>
            <person name="Deng W."/>
            <person name="Jiang X."/>
            <person name="Wang W."/>
            <person name="Chen Q."/>
            <person name="Zhang S."/>
            <person name="Li H."/>
            <person name="Wu J."/>
            <person name="Wang P."/>
            <person name="Li P."/>
            <person name="Shi C."/>
            <person name="Zheng F."/>
            <person name="Jian J."/>
            <person name="Huang B."/>
            <person name="Shan D."/>
            <person name="Shi M."/>
            <person name="Fang C."/>
            <person name="Yue Y."/>
            <person name="Li F."/>
            <person name="Li D."/>
            <person name="Wei S."/>
            <person name="Han B."/>
            <person name="Jiang C."/>
            <person name="Yin Y."/>
            <person name="Xia T."/>
            <person name="Zhang Z."/>
            <person name="Bennetzen J.L."/>
            <person name="Zhao S."/>
            <person name="Wan X."/>
        </authorList>
    </citation>
    <scope>NUCLEOTIDE SEQUENCE [LARGE SCALE GENOMIC DNA]</scope>
    <source>
        <strain evidence="4">cv. Shuchazao</strain>
        <tissue evidence="3">Leaf</tissue>
    </source>
</reference>
<comment type="caution">
    <text evidence="3">The sequence shown here is derived from an EMBL/GenBank/DDBJ whole genome shotgun (WGS) entry which is preliminary data.</text>
</comment>
<feature type="transmembrane region" description="Helical" evidence="2">
    <location>
        <begin position="12"/>
        <end position="45"/>
    </location>
</feature>
<organism evidence="3 4">
    <name type="scientific">Camellia sinensis var. sinensis</name>
    <name type="common">China tea</name>
    <dbReference type="NCBI Taxonomy" id="542762"/>
    <lineage>
        <taxon>Eukaryota</taxon>
        <taxon>Viridiplantae</taxon>
        <taxon>Streptophyta</taxon>
        <taxon>Embryophyta</taxon>
        <taxon>Tracheophyta</taxon>
        <taxon>Spermatophyta</taxon>
        <taxon>Magnoliopsida</taxon>
        <taxon>eudicotyledons</taxon>
        <taxon>Gunneridae</taxon>
        <taxon>Pentapetalae</taxon>
        <taxon>asterids</taxon>
        <taxon>Ericales</taxon>
        <taxon>Theaceae</taxon>
        <taxon>Camellia</taxon>
    </lineage>
</organism>
<keyword evidence="2" id="KW-0812">Transmembrane</keyword>
<dbReference type="Proteomes" id="UP000306102">
    <property type="component" value="Unassembled WGS sequence"/>
</dbReference>
<proteinExistence type="predicted"/>
<accession>A0A4S4DPH5</accession>
<feature type="compositionally biased region" description="Polar residues" evidence="1">
    <location>
        <begin position="154"/>
        <end position="163"/>
    </location>
</feature>